<dbReference type="PANTHER" id="PTHR46417">
    <property type="entry name" value="TRNA (GUANINE-N(1)-)-METHYLTRANSFERASE"/>
    <property type="match status" value="1"/>
</dbReference>
<evidence type="ECO:0000256" key="5">
    <source>
        <dbReference type="ARBA" id="ARBA00012807"/>
    </source>
</evidence>
<evidence type="ECO:0000256" key="14">
    <source>
        <dbReference type="ARBA" id="ARBA00047783"/>
    </source>
</evidence>
<comment type="function">
    <text evidence="1 15 16">Specifically methylates guanosine-37 in various tRNAs.</text>
</comment>
<reference evidence="19" key="1">
    <citation type="journal article" date="2019" name="Int. J. Syst. Evol. Microbiol.">
        <title>The Global Catalogue of Microorganisms (GCM) 10K type strain sequencing project: providing services to taxonomists for standard genome sequencing and annotation.</title>
        <authorList>
            <consortium name="The Broad Institute Genomics Platform"/>
            <consortium name="The Broad Institute Genome Sequencing Center for Infectious Disease"/>
            <person name="Wu L."/>
            <person name="Ma J."/>
        </authorList>
    </citation>
    <scope>NUCLEOTIDE SEQUENCE [LARGE SCALE GENOMIC DNA]</scope>
    <source>
        <strain evidence="19">KCTC 42082</strain>
    </source>
</reference>
<evidence type="ECO:0000256" key="16">
    <source>
        <dbReference type="RuleBase" id="RU003464"/>
    </source>
</evidence>
<dbReference type="NCBIfam" id="NF000648">
    <property type="entry name" value="PRK00026.1"/>
    <property type="match status" value="1"/>
</dbReference>
<evidence type="ECO:0000313" key="19">
    <source>
        <dbReference type="Proteomes" id="UP000604243"/>
    </source>
</evidence>
<evidence type="ECO:0000256" key="8">
    <source>
        <dbReference type="ARBA" id="ARBA00022603"/>
    </source>
</evidence>
<proteinExistence type="inferred from homology"/>
<name>A0ABQ3FKQ8_9GAMM</name>
<dbReference type="CDD" id="cd18080">
    <property type="entry name" value="TrmD-like"/>
    <property type="match status" value="1"/>
</dbReference>
<dbReference type="Pfam" id="PF01746">
    <property type="entry name" value="tRNA_m1G_MT"/>
    <property type="match status" value="1"/>
</dbReference>
<comment type="subcellular location">
    <subcellularLocation>
        <location evidence="2 15 16">Cytoplasm</location>
    </subcellularLocation>
</comment>
<keyword evidence="7 15" id="KW-0963">Cytoplasm</keyword>
<dbReference type="HAMAP" id="MF_00605">
    <property type="entry name" value="TrmD"/>
    <property type="match status" value="1"/>
</dbReference>
<evidence type="ECO:0000256" key="2">
    <source>
        <dbReference type="ARBA" id="ARBA00004496"/>
    </source>
</evidence>
<dbReference type="Proteomes" id="UP000604243">
    <property type="component" value="Unassembled WGS sequence"/>
</dbReference>
<evidence type="ECO:0000256" key="6">
    <source>
        <dbReference type="ARBA" id="ARBA00014679"/>
    </source>
</evidence>
<dbReference type="EMBL" id="BMZM01000003">
    <property type="protein sequence ID" value="GHC28325.1"/>
    <property type="molecule type" value="Genomic_DNA"/>
</dbReference>
<sequence length="263" mass="29714">MWIGVVSLFPEMFDAVTRYGVTGRAVERGLMRIDCWNPRDYASDRHRSVDDRPYGGGPGMLMKVDTLRSAIAQARQHGEQQAEGDDSEPVRVIYLSPQGRKLDQEGVRQLASSKRLVLVAGRYEGIDERVIDLDIDEEWSIGDYVLSGGELPAMVLCDAMARLVPGVLGHQASAEEDSFSDGLLDCPHYTRPEEVDGRRVPEVLLGGHHGEIRRWRLKQSLGRTWQRRPELLQEMTLDREQRQLLDEFIDEHASAHVDAAVRD</sequence>
<evidence type="ECO:0000256" key="9">
    <source>
        <dbReference type="ARBA" id="ARBA00022679"/>
    </source>
</evidence>
<feature type="binding site" evidence="15">
    <location>
        <begin position="141"/>
        <end position="146"/>
    </location>
    <ligand>
        <name>S-adenosyl-L-methionine</name>
        <dbReference type="ChEBI" id="CHEBI:59789"/>
    </ligand>
</feature>
<keyword evidence="19" id="KW-1185">Reference proteome</keyword>
<evidence type="ECO:0000256" key="13">
    <source>
        <dbReference type="ARBA" id="ARBA00033392"/>
    </source>
</evidence>
<dbReference type="PANTHER" id="PTHR46417:SF1">
    <property type="entry name" value="TRNA (GUANINE-N(1)-)-METHYLTRANSFERASE"/>
    <property type="match status" value="1"/>
</dbReference>
<dbReference type="InterPro" id="IPR016009">
    <property type="entry name" value="tRNA_MeTrfase_TRMD/TRM10"/>
</dbReference>
<comment type="catalytic activity">
    <reaction evidence="14 15 16">
        <text>guanosine(37) in tRNA + S-adenosyl-L-methionine = N(1)-methylguanosine(37) in tRNA + S-adenosyl-L-homocysteine + H(+)</text>
        <dbReference type="Rhea" id="RHEA:36899"/>
        <dbReference type="Rhea" id="RHEA-COMP:10145"/>
        <dbReference type="Rhea" id="RHEA-COMP:10147"/>
        <dbReference type="ChEBI" id="CHEBI:15378"/>
        <dbReference type="ChEBI" id="CHEBI:57856"/>
        <dbReference type="ChEBI" id="CHEBI:59789"/>
        <dbReference type="ChEBI" id="CHEBI:73542"/>
        <dbReference type="ChEBI" id="CHEBI:74269"/>
        <dbReference type="EC" id="2.1.1.228"/>
    </reaction>
</comment>
<evidence type="ECO:0000256" key="10">
    <source>
        <dbReference type="ARBA" id="ARBA00022691"/>
    </source>
</evidence>
<dbReference type="NCBIfam" id="TIGR00088">
    <property type="entry name" value="trmD"/>
    <property type="match status" value="1"/>
</dbReference>
<keyword evidence="11 15" id="KW-0819">tRNA processing</keyword>
<dbReference type="InterPro" id="IPR002649">
    <property type="entry name" value="tRNA_m1G_MeTrfase_TrmD"/>
</dbReference>
<protein>
    <recommendedName>
        <fullName evidence="6 15">tRNA (guanine-N(1)-)-methyltransferase</fullName>
        <ecNumber evidence="5 15">2.1.1.228</ecNumber>
    </recommendedName>
    <alternativeName>
        <fullName evidence="12 15">M1G-methyltransferase</fullName>
    </alternativeName>
    <alternativeName>
        <fullName evidence="13 15">tRNA [GM37] methyltransferase</fullName>
    </alternativeName>
</protein>
<feature type="binding site" evidence="15">
    <location>
        <position position="121"/>
    </location>
    <ligand>
        <name>S-adenosyl-L-methionine</name>
        <dbReference type="ChEBI" id="CHEBI:59789"/>
    </ligand>
</feature>
<evidence type="ECO:0000256" key="12">
    <source>
        <dbReference type="ARBA" id="ARBA00029736"/>
    </source>
</evidence>
<dbReference type="RefSeq" id="WP_189518190.1">
    <property type="nucleotide sequence ID" value="NZ_BMZM01000003.1"/>
</dbReference>
<keyword evidence="8 15" id="KW-0489">Methyltransferase</keyword>
<dbReference type="InterPro" id="IPR029028">
    <property type="entry name" value="Alpha/beta_knot_MTases"/>
</dbReference>
<dbReference type="Gene3D" id="3.40.1280.10">
    <property type="match status" value="1"/>
</dbReference>
<dbReference type="PIRSF" id="PIRSF000386">
    <property type="entry name" value="tRNA_mtase"/>
    <property type="match status" value="1"/>
</dbReference>
<dbReference type="InterPro" id="IPR023148">
    <property type="entry name" value="tRNA_m1G_MeTrfase_C_sf"/>
</dbReference>
<comment type="caution">
    <text evidence="18">The sequence shown here is derived from an EMBL/GenBank/DDBJ whole genome shotgun (WGS) entry which is preliminary data.</text>
</comment>
<evidence type="ECO:0000259" key="17">
    <source>
        <dbReference type="Pfam" id="PF01746"/>
    </source>
</evidence>
<evidence type="ECO:0000256" key="3">
    <source>
        <dbReference type="ARBA" id="ARBA00007630"/>
    </source>
</evidence>
<evidence type="ECO:0000313" key="18">
    <source>
        <dbReference type="EMBL" id="GHC28325.1"/>
    </source>
</evidence>
<evidence type="ECO:0000256" key="11">
    <source>
        <dbReference type="ARBA" id="ARBA00022694"/>
    </source>
</evidence>
<keyword evidence="9 15" id="KW-0808">Transferase</keyword>
<evidence type="ECO:0000256" key="1">
    <source>
        <dbReference type="ARBA" id="ARBA00002634"/>
    </source>
</evidence>
<comment type="subunit">
    <text evidence="4 15 16">Homodimer.</text>
</comment>
<organism evidence="18 19">
    <name type="scientific">Kushneria pakistanensis</name>
    <dbReference type="NCBI Taxonomy" id="1508770"/>
    <lineage>
        <taxon>Bacteria</taxon>
        <taxon>Pseudomonadati</taxon>
        <taxon>Pseudomonadota</taxon>
        <taxon>Gammaproteobacteria</taxon>
        <taxon>Oceanospirillales</taxon>
        <taxon>Halomonadaceae</taxon>
        <taxon>Kushneria</taxon>
    </lineage>
</organism>
<evidence type="ECO:0000256" key="4">
    <source>
        <dbReference type="ARBA" id="ARBA00011738"/>
    </source>
</evidence>
<comment type="similarity">
    <text evidence="3 15 16">Belongs to the RNA methyltransferase TrmD family.</text>
</comment>
<feature type="domain" description="tRNA methyltransferase TRMD/TRM10-type" evidence="17">
    <location>
        <begin position="1"/>
        <end position="233"/>
    </location>
</feature>
<keyword evidence="10 15" id="KW-0949">S-adenosyl-L-methionine</keyword>
<evidence type="ECO:0000256" key="15">
    <source>
        <dbReference type="HAMAP-Rule" id="MF_00605"/>
    </source>
</evidence>
<dbReference type="EC" id="2.1.1.228" evidence="5 15"/>
<dbReference type="Gene3D" id="1.10.1270.20">
    <property type="entry name" value="tRNA(m1g37)methyltransferase, domain 2"/>
    <property type="match status" value="1"/>
</dbReference>
<accession>A0ABQ3FKQ8</accession>
<gene>
    <name evidence="15 18" type="primary">trmD</name>
    <name evidence="18" type="ORF">GCM10010082_22120</name>
</gene>
<dbReference type="SUPFAM" id="SSF75217">
    <property type="entry name" value="alpha/beta knot"/>
    <property type="match status" value="1"/>
</dbReference>
<evidence type="ECO:0000256" key="7">
    <source>
        <dbReference type="ARBA" id="ARBA00022490"/>
    </source>
</evidence>
<dbReference type="InterPro" id="IPR029026">
    <property type="entry name" value="tRNA_m1G_MTases_N"/>
</dbReference>